<feature type="transmembrane region" description="Helical" evidence="1">
    <location>
        <begin position="549"/>
        <end position="568"/>
    </location>
</feature>
<proteinExistence type="predicted"/>
<feature type="transmembrane region" description="Helical" evidence="1">
    <location>
        <begin position="619"/>
        <end position="636"/>
    </location>
</feature>
<keyword evidence="3" id="KW-1185">Reference proteome</keyword>
<evidence type="ECO:0000256" key="1">
    <source>
        <dbReference type="SAM" id="Phobius"/>
    </source>
</evidence>
<feature type="transmembrane region" description="Helical" evidence="1">
    <location>
        <begin position="588"/>
        <end position="607"/>
    </location>
</feature>
<protein>
    <submittedName>
        <fullName evidence="2">Uncharacterized protein</fullName>
    </submittedName>
</protein>
<feature type="transmembrane region" description="Helical" evidence="1">
    <location>
        <begin position="796"/>
        <end position="817"/>
    </location>
</feature>
<keyword evidence="1" id="KW-0472">Membrane</keyword>
<organism evidence="2 3">
    <name type="scientific">Panaeolus cyanescens</name>
    <dbReference type="NCBI Taxonomy" id="181874"/>
    <lineage>
        <taxon>Eukaryota</taxon>
        <taxon>Fungi</taxon>
        <taxon>Dikarya</taxon>
        <taxon>Basidiomycota</taxon>
        <taxon>Agaricomycotina</taxon>
        <taxon>Agaricomycetes</taxon>
        <taxon>Agaricomycetidae</taxon>
        <taxon>Agaricales</taxon>
        <taxon>Agaricineae</taxon>
        <taxon>Galeropsidaceae</taxon>
        <taxon>Panaeolus</taxon>
    </lineage>
</organism>
<feature type="transmembrane region" description="Helical" evidence="1">
    <location>
        <begin position="648"/>
        <end position="672"/>
    </location>
</feature>
<feature type="transmembrane region" description="Helical" evidence="1">
    <location>
        <begin position="961"/>
        <end position="984"/>
    </location>
</feature>
<feature type="transmembrane region" description="Helical" evidence="1">
    <location>
        <begin position="838"/>
        <end position="859"/>
    </location>
</feature>
<reference evidence="2 3" key="1">
    <citation type="journal article" date="2018" name="Evol. Lett.">
        <title>Horizontal gene cluster transfer increased hallucinogenic mushroom diversity.</title>
        <authorList>
            <person name="Reynolds H.T."/>
            <person name="Vijayakumar V."/>
            <person name="Gluck-Thaler E."/>
            <person name="Korotkin H.B."/>
            <person name="Matheny P.B."/>
            <person name="Slot J.C."/>
        </authorList>
    </citation>
    <scope>NUCLEOTIDE SEQUENCE [LARGE SCALE GENOMIC DNA]</scope>
    <source>
        <strain evidence="2 3">2629</strain>
    </source>
</reference>
<name>A0A409YKE7_9AGAR</name>
<keyword evidence="1" id="KW-1133">Transmembrane helix</keyword>
<accession>A0A409YKE7</accession>
<evidence type="ECO:0000313" key="3">
    <source>
        <dbReference type="Proteomes" id="UP000284842"/>
    </source>
</evidence>
<gene>
    <name evidence="2" type="ORF">CVT24_007030</name>
</gene>
<dbReference type="InParanoid" id="A0A409YKE7"/>
<dbReference type="AlphaFoldDB" id="A0A409YKE7"/>
<dbReference type="OrthoDB" id="3019750at2759"/>
<keyword evidence="1" id="KW-0812">Transmembrane</keyword>
<feature type="transmembrane region" description="Helical" evidence="1">
    <location>
        <begin position="510"/>
        <end position="529"/>
    </location>
</feature>
<feature type="transmembrane region" description="Helical" evidence="1">
    <location>
        <begin position="684"/>
        <end position="705"/>
    </location>
</feature>
<dbReference type="EMBL" id="NHTK01001057">
    <property type="protein sequence ID" value="PPR03543.1"/>
    <property type="molecule type" value="Genomic_DNA"/>
</dbReference>
<dbReference type="Proteomes" id="UP000284842">
    <property type="component" value="Unassembled WGS sequence"/>
</dbReference>
<sequence>MSSTTQPICVPADQPITVANSVSAPVPLTEVSCSFECIGAIDFSVDVSFSPTREFVCNMIKCIQTCTTRPLQWKSCRGAFHLLVSLHADKPAVLHYPGLVELLKEYYMWPTSHKVGEVKLSRGTATVQPDINEQHVYSILRPYTALLEQIYARSDEGKPKAEDVDIANSIISSLPDLFDGVLALPFDVFQKALLTELAHEHLPRILCLANRLRQSLALSDSGQKRQLYKMSDSMIHSMLRFWVLSRDQINDCCLSDLAEALQGKSYALPTNIKPVPPSSNRMNMWISDKEAIDLLKVCFVSSGSGETPARFRSLVHISLGMLQHSDDFIQRVVDSQLHIYVINSLGMLQTKIPQTVLLESFKLVDLFFSDCYERIKDSDAKMAFVSALKKIYVGPSDLAEVEISSQTPPFLPPTIQQPLDEMFEPNFACPAQCYDDISTALCLNCAGDILDDMGEALNKDALDALVDADDITRLRAELEANITQWNTSTGASSDKIVPSSLDNMTTILEIIVYGLFLLSIAAIIGKLAVSQCSEIKEKGALRWSRTTTLIAMASALFGIAIGNLMIPSDLLIKLSGSHKTFGELVEKLHRMIWLLHVNSAVTAIVLVYRCYGVWGKKKWITYAGAVGVLGKTAFTFTCEGMDAQQLIIYASSVDLAFYTCVMILIAAGIFQVSRQVAIDYENKAMQYFQVFAAILLESGLVIVFARLSELLEQIHKRDEKAIWNAHASLSRIMKYLVSQHATTHILLQLQPRMPGEMSRIVVDQSRAELEINTTQPDASAATGTWRGPGNLTLSNIATTVAFGFHLVYFAAYIAKLVRIERSEINRKGRFQWSQMTTLIVVAFALFFIAIGNLMMTMILNLPYNTITSSSEILEKLYPTIWVARCCAVWGRKERVLYAGATVVLGKTALTLAGEARIGADQLRTYASAFNFTFHVCMVLLIALRMCWISRRALIWANVNRAVVYYEVANAIVGDSGLLIVAMSLSEFMAQVNMDEKAIWEARAAVSHAMLFISTMIIYNYAPRNDGVLNVPAALGPFTEDKNSNRSMDVANVTSSTKA</sequence>
<feature type="transmembrane region" description="Helical" evidence="1">
    <location>
        <begin position="931"/>
        <end position="949"/>
    </location>
</feature>
<feature type="transmembrane region" description="Helical" evidence="1">
    <location>
        <begin position="1004"/>
        <end position="1021"/>
    </location>
</feature>
<evidence type="ECO:0000313" key="2">
    <source>
        <dbReference type="EMBL" id="PPR03543.1"/>
    </source>
</evidence>
<comment type="caution">
    <text evidence="2">The sequence shown here is derived from an EMBL/GenBank/DDBJ whole genome shotgun (WGS) entry which is preliminary data.</text>
</comment>